<keyword evidence="3" id="KW-0963">Cytoplasm</keyword>
<keyword evidence="10" id="KW-1185">Reference proteome</keyword>
<dbReference type="InterPro" id="IPR012677">
    <property type="entry name" value="Nucleotide-bd_a/b_plait_sf"/>
</dbReference>
<reference evidence="9" key="1">
    <citation type="submission" date="2022-07" db="EMBL/GenBank/DDBJ databases">
        <title>Phylogenomic reconstructions and comparative analyses of Kickxellomycotina fungi.</title>
        <authorList>
            <person name="Reynolds N.K."/>
            <person name="Stajich J.E."/>
            <person name="Barry K."/>
            <person name="Grigoriev I.V."/>
            <person name="Crous P."/>
            <person name="Smith M.E."/>
        </authorList>
    </citation>
    <scope>NUCLEOTIDE SEQUENCE</scope>
    <source>
        <strain evidence="9">CBS 109367</strain>
    </source>
</reference>
<comment type="subcellular location">
    <subcellularLocation>
        <location evidence="2">Cytoplasm</location>
    </subcellularLocation>
    <subcellularLocation>
        <location evidence="1">Nucleus</location>
    </subcellularLocation>
</comment>
<dbReference type="AlphaFoldDB" id="A0A9W8GB86"/>
<evidence type="ECO:0000313" key="9">
    <source>
        <dbReference type="EMBL" id="KAJ2684644.1"/>
    </source>
</evidence>
<dbReference type="InterPro" id="IPR035979">
    <property type="entry name" value="RBD_domain_sf"/>
</dbReference>
<organism evidence="9 10">
    <name type="scientific">Coemansia spiralis</name>
    <dbReference type="NCBI Taxonomy" id="417178"/>
    <lineage>
        <taxon>Eukaryota</taxon>
        <taxon>Fungi</taxon>
        <taxon>Fungi incertae sedis</taxon>
        <taxon>Zoopagomycota</taxon>
        <taxon>Kickxellomycotina</taxon>
        <taxon>Kickxellomycetes</taxon>
        <taxon>Kickxellales</taxon>
        <taxon>Kickxellaceae</taxon>
        <taxon>Coemansia</taxon>
    </lineage>
</organism>
<dbReference type="GO" id="GO:0006396">
    <property type="term" value="P:RNA processing"/>
    <property type="evidence" value="ECO:0007669"/>
    <property type="project" value="InterPro"/>
</dbReference>
<feature type="compositionally biased region" description="Low complexity" evidence="7">
    <location>
        <begin position="35"/>
        <end position="46"/>
    </location>
</feature>
<feature type="domain" description="RRM" evidence="8">
    <location>
        <begin position="53"/>
        <end position="131"/>
    </location>
</feature>
<dbReference type="InterPro" id="IPR033744">
    <property type="entry name" value="RRM_RBM8"/>
</dbReference>
<dbReference type="InterPro" id="IPR008111">
    <property type="entry name" value="RNA-bd_8"/>
</dbReference>
<dbReference type="Pfam" id="PF00076">
    <property type="entry name" value="RRM_1"/>
    <property type="match status" value="1"/>
</dbReference>
<evidence type="ECO:0000259" key="8">
    <source>
        <dbReference type="PROSITE" id="PS50102"/>
    </source>
</evidence>
<evidence type="ECO:0000256" key="1">
    <source>
        <dbReference type="ARBA" id="ARBA00004123"/>
    </source>
</evidence>
<comment type="caution">
    <text evidence="9">The sequence shown here is derived from an EMBL/GenBank/DDBJ whole genome shotgun (WGS) entry which is preliminary data.</text>
</comment>
<dbReference type="GO" id="GO:0005634">
    <property type="term" value="C:nucleus"/>
    <property type="evidence" value="ECO:0007669"/>
    <property type="project" value="UniProtKB-SubCell"/>
</dbReference>
<proteinExistence type="predicted"/>
<evidence type="ECO:0000313" key="10">
    <source>
        <dbReference type="Proteomes" id="UP001151516"/>
    </source>
</evidence>
<dbReference type="InterPro" id="IPR000504">
    <property type="entry name" value="RRM_dom"/>
</dbReference>
<dbReference type="OrthoDB" id="15688at2759"/>
<name>A0A9W8GB86_9FUNG</name>
<dbReference type="PROSITE" id="PS50102">
    <property type="entry name" value="RRM"/>
    <property type="match status" value="1"/>
</dbReference>
<dbReference type="CDD" id="cd12324">
    <property type="entry name" value="RRM_RBM8"/>
    <property type="match status" value="1"/>
</dbReference>
<evidence type="ECO:0000256" key="7">
    <source>
        <dbReference type="SAM" id="MobiDB-lite"/>
    </source>
</evidence>
<keyword evidence="4 6" id="KW-0694">RNA-binding</keyword>
<dbReference type="Gene3D" id="3.30.70.330">
    <property type="match status" value="1"/>
</dbReference>
<dbReference type="EMBL" id="JANBTX010000196">
    <property type="protein sequence ID" value="KAJ2684644.1"/>
    <property type="molecule type" value="Genomic_DNA"/>
</dbReference>
<gene>
    <name evidence="9" type="ORF">IWW39_004779</name>
</gene>
<evidence type="ECO:0000256" key="6">
    <source>
        <dbReference type="PROSITE-ProRule" id="PRU00176"/>
    </source>
</evidence>
<accession>A0A9W8GB86</accession>
<dbReference type="SMART" id="SM00360">
    <property type="entry name" value="RRM"/>
    <property type="match status" value="1"/>
</dbReference>
<dbReference type="GO" id="GO:0003729">
    <property type="term" value="F:mRNA binding"/>
    <property type="evidence" value="ECO:0007669"/>
    <property type="project" value="InterPro"/>
</dbReference>
<dbReference type="SUPFAM" id="SSF54928">
    <property type="entry name" value="RNA-binding domain, RBD"/>
    <property type="match status" value="1"/>
</dbReference>
<feature type="compositionally biased region" description="Basic and acidic residues" evidence="7">
    <location>
        <begin position="143"/>
        <end position="154"/>
    </location>
</feature>
<evidence type="ECO:0000256" key="5">
    <source>
        <dbReference type="ARBA" id="ARBA00023242"/>
    </source>
</evidence>
<dbReference type="Proteomes" id="UP001151516">
    <property type="component" value="Unassembled WGS sequence"/>
</dbReference>
<protein>
    <recommendedName>
        <fullName evidence="8">RRM domain-containing protein</fullName>
    </recommendedName>
</protein>
<dbReference type="PRINTS" id="PR01738">
    <property type="entry name" value="RNABINDINGM8"/>
</dbReference>
<evidence type="ECO:0000256" key="2">
    <source>
        <dbReference type="ARBA" id="ARBA00004496"/>
    </source>
</evidence>
<keyword evidence="5" id="KW-0539">Nucleus</keyword>
<sequence length="187" mass="20555">MSDEPSISIAGTAPKNGSLVDKAIPATEDVAMETAPEPASAPASNPQRSVEGWVIVATGVHEEAREEDLRDLFSDYGKVRNLHLNLDRQTGYVKGYALIEYALQSEAEQAINKASGKRLLGKPLTVDFAFVKDSRATSRRSRAHDGRDSRRDPRVVSAAKEAANEAVRTARRHAEDRERERSPDRGF</sequence>
<feature type="compositionally biased region" description="Basic and acidic residues" evidence="7">
    <location>
        <begin position="172"/>
        <end position="187"/>
    </location>
</feature>
<dbReference type="GO" id="GO:0005737">
    <property type="term" value="C:cytoplasm"/>
    <property type="evidence" value="ECO:0007669"/>
    <property type="project" value="UniProtKB-SubCell"/>
</dbReference>
<dbReference type="PANTHER" id="PTHR45894">
    <property type="entry name" value="RNA-BINDING PROTEIN 8A"/>
    <property type="match status" value="1"/>
</dbReference>
<evidence type="ECO:0000256" key="4">
    <source>
        <dbReference type="ARBA" id="ARBA00022884"/>
    </source>
</evidence>
<feature type="region of interest" description="Disordered" evidence="7">
    <location>
        <begin position="135"/>
        <end position="187"/>
    </location>
</feature>
<feature type="region of interest" description="Disordered" evidence="7">
    <location>
        <begin position="1"/>
        <end position="47"/>
    </location>
</feature>
<evidence type="ECO:0000256" key="3">
    <source>
        <dbReference type="ARBA" id="ARBA00022490"/>
    </source>
</evidence>